<protein>
    <recommendedName>
        <fullName evidence="5">Tyr recombinase domain-containing protein</fullName>
    </recommendedName>
</protein>
<reference evidence="6 7" key="1">
    <citation type="submission" date="2016-08" db="EMBL/GenBank/DDBJ databases">
        <title>Whole genome sequence of Pseudomonas graminis strain UASWS1507, a potential biological control agent for agriculture.</title>
        <authorList>
            <person name="Crovadore J."/>
            <person name="Calmin G."/>
            <person name="Chablais R."/>
            <person name="Cochard B."/>
            <person name="Lefort F."/>
        </authorList>
    </citation>
    <scope>NUCLEOTIDE SEQUENCE [LARGE SCALE GENOMIC DNA]</scope>
    <source>
        <strain evidence="6 7">UASWS1507</strain>
    </source>
</reference>
<comment type="similarity">
    <text evidence="1">Belongs to the 'phage' integrase family.</text>
</comment>
<comment type="caution">
    <text evidence="6">The sequence shown here is derived from an EMBL/GenBank/DDBJ whole genome shotgun (WGS) entry which is preliminary data.</text>
</comment>
<name>A0A1C2EDA6_9PSED</name>
<evidence type="ECO:0000256" key="1">
    <source>
        <dbReference type="ARBA" id="ARBA00008857"/>
    </source>
</evidence>
<dbReference type="AlphaFoldDB" id="A0A1C2EDA6"/>
<sequence length="496" mass="56724">MTTNFIQATLLGDRQLFTPLPNFIAPNHYALGKLVTRVASNIPYIFWPNGEPCQVANLYMLSLLNKRGRRGRQGLALKGKKGGTFGNYASKISQLLRYCCRKNVELMEVSDGFFCEFMQSLREEKKNLNPLLDKKTALSVDEVGRVCLEFLRYAGVFYGNEMFVALEGNIRIEYREVRIKSKSGRLIVKTYLYHHSFSSGSSVKRRDPIPSAHISSLRQAVDELESSRFVNRRRSIMLSLLESIGCRRGELADVLVDDIFAAAEQKEPMLTLTNLKQGDGSQRSVPISKMLLQEVKTYIRYFRRPIIDNKIGLKNDHGYLLISETTGRRLDDNTITSEISTLRKQAKIPEKACPHMFRHAYITRLFITMIQRHRFENEDKFRFALLTWDKFAADIMQWTGHTDVMSLFRYIHIAFAEISGYASIVSSVHLVEVIHAYDSQLDNLITRMLEGPAVELFKDELEKLRMLRNEDISIAYRRAGVPEHAADADGSVSSPD</sequence>
<evidence type="ECO:0000259" key="5">
    <source>
        <dbReference type="PROSITE" id="PS51898"/>
    </source>
</evidence>
<proteinExistence type="inferred from homology"/>
<dbReference type="PANTHER" id="PTHR30349:SF41">
    <property type="entry name" value="INTEGRASE_RECOMBINASE PROTEIN MJ0367-RELATED"/>
    <property type="match status" value="1"/>
</dbReference>
<dbReference type="PANTHER" id="PTHR30349">
    <property type="entry name" value="PHAGE INTEGRASE-RELATED"/>
    <property type="match status" value="1"/>
</dbReference>
<feature type="domain" description="Tyr recombinase" evidence="5">
    <location>
        <begin position="204"/>
        <end position="423"/>
    </location>
</feature>
<dbReference type="Proteomes" id="UP000095143">
    <property type="component" value="Unassembled WGS sequence"/>
</dbReference>
<organism evidence="6 7">
    <name type="scientific">Pseudomonas graminis</name>
    <dbReference type="NCBI Taxonomy" id="158627"/>
    <lineage>
        <taxon>Bacteria</taxon>
        <taxon>Pseudomonadati</taxon>
        <taxon>Pseudomonadota</taxon>
        <taxon>Gammaproteobacteria</taxon>
        <taxon>Pseudomonadales</taxon>
        <taxon>Pseudomonadaceae</taxon>
        <taxon>Pseudomonas</taxon>
    </lineage>
</organism>
<dbReference type="SUPFAM" id="SSF56349">
    <property type="entry name" value="DNA breaking-rejoining enzymes"/>
    <property type="match status" value="1"/>
</dbReference>
<dbReference type="Pfam" id="PF00589">
    <property type="entry name" value="Phage_integrase"/>
    <property type="match status" value="1"/>
</dbReference>
<dbReference type="CDD" id="cd00397">
    <property type="entry name" value="DNA_BRE_C"/>
    <property type="match status" value="1"/>
</dbReference>
<keyword evidence="2" id="KW-0229">DNA integration</keyword>
<dbReference type="GO" id="GO:0015074">
    <property type="term" value="P:DNA integration"/>
    <property type="evidence" value="ECO:0007669"/>
    <property type="project" value="UniProtKB-KW"/>
</dbReference>
<dbReference type="EMBL" id="MDEN01000053">
    <property type="protein sequence ID" value="OCX24831.1"/>
    <property type="molecule type" value="Genomic_DNA"/>
</dbReference>
<dbReference type="PROSITE" id="PS51898">
    <property type="entry name" value="TYR_RECOMBINASE"/>
    <property type="match status" value="1"/>
</dbReference>
<evidence type="ECO:0000256" key="4">
    <source>
        <dbReference type="ARBA" id="ARBA00023172"/>
    </source>
</evidence>
<dbReference type="InterPro" id="IPR013762">
    <property type="entry name" value="Integrase-like_cat_sf"/>
</dbReference>
<evidence type="ECO:0000256" key="3">
    <source>
        <dbReference type="ARBA" id="ARBA00023125"/>
    </source>
</evidence>
<accession>A0A1C2EDA6</accession>
<dbReference type="Gene3D" id="1.10.443.10">
    <property type="entry name" value="Intergrase catalytic core"/>
    <property type="match status" value="1"/>
</dbReference>
<dbReference type="InterPro" id="IPR050090">
    <property type="entry name" value="Tyrosine_recombinase_XerCD"/>
</dbReference>
<gene>
    <name evidence="6" type="ORF">BBI10_04230</name>
</gene>
<evidence type="ECO:0000313" key="6">
    <source>
        <dbReference type="EMBL" id="OCX24831.1"/>
    </source>
</evidence>
<dbReference type="GO" id="GO:0003677">
    <property type="term" value="F:DNA binding"/>
    <property type="evidence" value="ECO:0007669"/>
    <property type="project" value="UniProtKB-KW"/>
</dbReference>
<evidence type="ECO:0000313" key="7">
    <source>
        <dbReference type="Proteomes" id="UP000095143"/>
    </source>
</evidence>
<dbReference type="GO" id="GO:0006310">
    <property type="term" value="P:DNA recombination"/>
    <property type="evidence" value="ECO:0007669"/>
    <property type="project" value="UniProtKB-KW"/>
</dbReference>
<dbReference type="InterPro" id="IPR011010">
    <property type="entry name" value="DNA_brk_join_enz"/>
</dbReference>
<dbReference type="OrthoDB" id="8533280at2"/>
<keyword evidence="4" id="KW-0233">DNA recombination</keyword>
<dbReference type="InterPro" id="IPR002104">
    <property type="entry name" value="Integrase_catalytic"/>
</dbReference>
<keyword evidence="3" id="KW-0238">DNA-binding</keyword>
<evidence type="ECO:0000256" key="2">
    <source>
        <dbReference type="ARBA" id="ARBA00022908"/>
    </source>
</evidence>
<dbReference type="RefSeq" id="WP_065987069.1">
    <property type="nucleotide sequence ID" value="NZ_MDEN01000053.1"/>
</dbReference>